<comment type="caution">
    <text evidence="1">The sequence shown here is derived from an EMBL/GenBank/DDBJ whole genome shotgun (WGS) entry which is preliminary data.</text>
</comment>
<dbReference type="Proteomes" id="UP001164539">
    <property type="component" value="Chromosome 5"/>
</dbReference>
<organism evidence="1 2">
    <name type="scientific">Melia azedarach</name>
    <name type="common">Chinaberry tree</name>
    <dbReference type="NCBI Taxonomy" id="155640"/>
    <lineage>
        <taxon>Eukaryota</taxon>
        <taxon>Viridiplantae</taxon>
        <taxon>Streptophyta</taxon>
        <taxon>Embryophyta</taxon>
        <taxon>Tracheophyta</taxon>
        <taxon>Spermatophyta</taxon>
        <taxon>Magnoliopsida</taxon>
        <taxon>eudicotyledons</taxon>
        <taxon>Gunneridae</taxon>
        <taxon>Pentapetalae</taxon>
        <taxon>rosids</taxon>
        <taxon>malvids</taxon>
        <taxon>Sapindales</taxon>
        <taxon>Meliaceae</taxon>
        <taxon>Melia</taxon>
    </lineage>
</organism>
<name>A0ACC1Y2M1_MELAZ</name>
<keyword evidence="2" id="KW-1185">Reference proteome</keyword>
<sequence length="140" mass="15568">MLREQGAVVERETLTTLKGCEKEVLGKKKSLNSIIKKPDDYEEQKVTVDKDFAWMKVPFIKPKSNKVKAGEAETYKLADVSGFLKPQRSERSFAAANVRGKFLGRFSRKESAAAAEHGGTSKADPTLNIEDHVQFPGLIK</sequence>
<accession>A0ACC1Y2M1</accession>
<gene>
    <name evidence="1" type="ORF">OWV82_009686</name>
</gene>
<dbReference type="EMBL" id="CM051398">
    <property type="protein sequence ID" value="KAJ4717940.1"/>
    <property type="molecule type" value="Genomic_DNA"/>
</dbReference>
<proteinExistence type="predicted"/>
<protein>
    <submittedName>
        <fullName evidence="1">Uncharacterized protein</fullName>
    </submittedName>
</protein>
<evidence type="ECO:0000313" key="2">
    <source>
        <dbReference type="Proteomes" id="UP001164539"/>
    </source>
</evidence>
<reference evidence="1 2" key="1">
    <citation type="journal article" date="2023" name="Science">
        <title>Complex scaffold remodeling in plant triterpene biosynthesis.</title>
        <authorList>
            <person name="De La Pena R."/>
            <person name="Hodgson H."/>
            <person name="Liu J.C."/>
            <person name="Stephenson M.J."/>
            <person name="Martin A.C."/>
            <person name="Owen C."/>
            <person name="Harkess A."/>
            <person name="Leebens-Mack J."/>
            <person name="Jimenez L.E."/>
            <person name="Osbourn A."/>
            <person name="Sattely E.S."/>
        </authorList>
    </citation>
    <scope>NUCLEOTIDE SEQUENCE [LARGE SCALE GENOMIC DNA]</scope>
    <source>
        <strain evidence="2">cv. JPN11</strain>
        <tissue evidence="1">Leaf</tissue>
    </source>
</reference>
<evidence type="ECO:0000313" key="1">
    <source>
        <dbReference type="EMBL" id="KAJ4717940.1"/>
    </source>
</evidence>